<evidence type="ECO:0000256" key="6">
    <source>
        <dbReference type="ARBA" id="ARBA00023136"/>
    </source>
</evidence>
<dbReference type="PRINTS" id="PR00953">
    <property type="entry name" value="TYPE3IMRPROT"/>
</dbReference>
<accession>A0ABN6VBA2</accession>
<sequence>MNAPLDLILEAWFVVFCRVAGCIMMLPGLGSDRAPVRVKLYIAIAVSAPVTIYLWPRLIEPISAAPLVSTAIACVSETIIGVLIGLTCRMFLFAVETMFTGVTLSIGLGNALGAPINESEPTPALTALVTVGLTALIFAMDLHLELLRGIGISYDHVAPFALQSSESMLREVLKALEEAYLVVFRIASPFLIFGLISNISVAFLNKMTPMVPVYFAVTPALIFGGLAFLYAFSSDALGELAMEYAAWLAKG</sequence>
<keyword evidence="4 7" id="KW-0812">Transmembrane</keyword>
<dbReference type="EMBL" id="AP027142">
    <property type="protein sequence ID" value="BDV33009.1"/>
    <property type="molecule type" value="Genomic_DNA"/>
</dbReference>
<feature type="transmembrane region" description="Helical" evidence="7">
    <location>
        <begin position="124"/>
        <end position="144"/>
    </location>
</feature>
<evidence type="ECO:0000256" key="5">
    <source>
        <dbReference type="ARBA" id="ARBA00022989"/>
    </source>
</evidence>
<feature type="transmembrane region" description="Helical" evidence="7">
    <location>
        <begin position="179"/>
        <end position="201"/>
    </location>
</feature>
<reference evidence="8 9" key="1">
    <citation type="journal article" date="2023" name="Int. J. Syst. Evol. Microbiol.">
        <title>Methylocystis iwaonis sp. nov., a type II methane-oxidizing bacterium from surface soil of a rice paddy field in Japan, and emended description of the genus Methylocystis (ex Whittenbury et al. 1970) Bowman et al. 1993.</title>
        <authorList>
            <person name="Kaise H."/>
            <person name="Sawadogo J.B."/>
            <person name="Alam M.S."/>
            <person name="Ueno C."/>
            <person name="Dianou D."/>
            <person name="Shinjo R."/>
            <person name="Asakawa S."/>
        </authorList>
    </citation>
    <scope>NUCLEOTIDE SEQUENCE [LARGE SCALE GENOMIC DNA]</scope>
    <source>
        <strain evidence="8 9">SS37A-Re</strain>
    </source>
</reference>
<keyword evidence="8" id="KW-0966">Cell projection</keyword>
<name>A0ABN6VBA2_9HYPH</name>
<keyword evidence="8" id="KW-0282">Flagellum</keyword>
<keyword evidence="3" id="KW-1003">Cell membrane</keyword>
<protein>
    <submittedName>
        <fullName evidence="8">Flagellar biosynthesis protein FliR</fullName>
    </submittedName>
</protein>
<dbReference type="PANTHER" id="PTHR30065">
    <property type="entry name" value="FLAGELLAR BIOSYNTHETIC PROTEIN FLIR"/>
    <property type="match status" value="1"/>
</dbReference>
<feature type="transmembrane region" description="Helical" evidence="7">
    <location>
        <begin position="62"/>
        <end position="84"/>
    </location>
</feature>
<feature type="transmembrane region" description="Helical" evidence="7">
    <location>
        <begin position="12"/>
        <end position="31"/>
    </location>
</feature>
<comment type="subcellular location">
    <subcellularLocation>
        <location evidence="1">Cell membrane</location>
        <topology evidence="1">Multi-pass membrane protein</topology>
    </subcellularLocation>
</comment>
<feature type="transmembrane region" description="Helical" evidence="7">
    <location>
        <begin position="38"/>
        <end position="56"/>
    </location>
</feature>
<evidence type="ECO:0000256" key="4">
    <source>
        <dbReference type="ARBA" id="ARBA00022692"/>
    </source>
</evidence>
<evidence type="ECO:0000313" key="9">
    <source>
        <dbReference type="Proteomes" id="UP001317629"/>
    </source>
</evidence>
<gene>
    <name evidence="8" type="primary">fliR</name>
    <name evidence="8" type="ORF">SS37A_05380</name>
</gene>
<keyword evidence="9" id="KW-1185">Reference proteome</keyword>
<evidence type="ECO:0000256" key="3">
    <source>
        <dbReference type="ARBA" id="ARBA00022475"/>
    </source>
</evidence>
<dbReference type="Proteomes" id="UP001317629">
    <property type="component" value="Chromosome"/>
</dbReference>
<organism evidence="8 9">
    <name type="scientific">Methylocystis iwaonis</name>
    <dbReference type="NCBI Taxonomy" id="2885079"/>
    <lineage>
        <taxon>Bacteria</taxon>
        <taxon>Pseudomonadati</taxon>
        <taxon>Pseudomonadota</taxon>
        <taxon>Alphaproteobacteria</taxon>
        <taxon>Hyphomicrobiales</taxon>
        <taxon>Methylocystaceae</taxon>
        <taxon>Methylocystis</taxon>
    </lineage>
</organism>
<keyword evidence="8" id="KW-0969">Cilium</keyword>
<evidence type="ECO:0000256" key="7">
    <source>
        <dbReference type="SAM" id="Phobius"/>
    </source>
</evidence>
<evidence type="ECO:0000313" key="8">
    <source>
        <dbReference type="EMBL" id="BDV33009.1"/>
    </source>
</evidence>
<keyword evidence="6 7" id="KW-0472">Membrane</keyword>
<dbReference type="InterPro" id="IPR002010">
    <property type="entry name" value="T3SS_IM_R"/>
</dbReference>
<evidence type="ECO:0000256" key="1">
    <source>
        <dbReference type="ARBA" id="ARBA00004651"/>
    </source>
</evidence>
<dbReference type="PANTHER" id="PTHR30065:SF8">
    <property type="entry name" value="FLAGELLAR BIOSYNTHETIC PROTEIN FLIR"/>
    <property type="match status" value="1"/>
</dbReference>
<evidence type="ECO:0000256" key="2">
    <source>
        <dbReference type="ARBA" id="ARBA00009772"/>
    </source>
</evidence>
<feature type="transmembrane region" description="Helical" evidence="7">
    <location>
        <begin position="213"/>
        <end position="232"/>
    </location>
</feature>
<feature type="transmembrane region" description="Helical" evidence="7">
    <location>
        <begin position="91"/>
        <end position="112"/>
    </location>
</feature>
<proteinExistence type="inferred from homology"/>
<dbReference type="Pfam" id="PF01311">
    <property type="entry name" value="Bac_export_1"/>
    <property type="match status" value="1"/>
</dbReference>
<dbReference type="RefSeq" id="WP_281930310.1">
    <property type="nucleotide sequence ID" value="NZ_AP027142.1"/>
</dbReference>
<keyword evidence="5 7" id="KW-1133">Transmembrane helix</keyword>
<comment type="similarity">
    <text evidence="2">Belongs to the FliR/MopE/SpaR family.</text>
</comment>